<organism evidence="1">
    <name type="scientific">bioreactor metagenome</name>
    <dbReference type="NCBI Taxonomy" id="1076179"/>
    <lineage>
        <taxon>unclassified sequences</taxon>
        <taxon>metagenomes</taxon>
        <taxon>ecological metagenomes</taxon>
    </lineage>
</organism>
<reference evidence="1" key="1">
    <citation type="submission" date="2019-08" db="EMBL/GenBank/DDBJ databases">
        <authorList>
            <person name="Kucharzyk K."/>
            <person name="Murdoch R.W."/>
            <person name="Higgins S."/>
            <person name="Loffler F."/>
        </authorList>
    </citation>
    <scope>NUCLEOTIDE SEQUENCE</scope>
</reference>
<dbReference type="EMBL" id="VSSQ01076513">
    <property type="protein sequence ID" value="MPN26845.1"/>
    <property type="molecule type" value="Genomic_DNA"/>
</dbReference>
<evidence type="ECO:0008006" key="2">
    <source>
        <dbReference type="Google" id="ProtNLM"/>
    </source>
</evidence>
<name>A0A645GJF9_9ZZZZ</name>
<protein>
    <recommendedName>
        <fullName evidence="2">Essential protein Yae1 N-terminal domain-containing protein</fullName>
    </recommendedName>
</protein>
<evidence type="ECO:0000313" key="1">
    <source>
        <dbReference type="EMBL" id="MPN26845.1"/>
    </source>
</evidence>
<comment type="caution">
    <text evidence="1">The sequence shown here is derived from an EMBL/GenBank/DDBJ whole genome shotgun (WGS) entry which is preliminary data.</text>
</comment>
<gene>
    <name evidence="1" type="ORF">SDC9_174271</name>
</gene>
<accession>A0A645GJF9</accession>
<proteinExistence type="predicted"/>
<sequence>MDNVITTTDKEVYADPRNDYQGHTKEWYDGFQHGYSDGYEKGYEEGREEGIHVEQERNYF</sequence>
<dbReference type="AlphaFoldDB" id="A0A645GJF9"/>